<dbReference type="Proteomes" id="UP000295129">
    <property type="component" value="Unassembled WGS sequence"/>
</dbReference>
<feature type="domain" description="Type II secretion system protein GspC N-terminal" evidence="11">
    <location>
        <begin position="21"/>
        <end position="145"/>
    </location>
</feature>
<dbReference type="Pfam" id="PF11356">
    <property type="entry name" value="T2SSC"/>
    <property type="match status" value="1"/>
</dbReference>
<gene>
    <name evidence="12" type="ORF">C7389_102217</name>
</gene>
<keyword evidence="5 10" id="KW-0812">Transmembrane</keyword>
<evidence type="ECO:0000256" key="3">
    <source>
        <dbReference type="ARBA" id="ARBA00022475"/>
    </source>
</evidence>
<evidence type="ECO:0000256" key="1">
    <source>
        <dbReference type="ARBA" id="ARBA00004533"/>
    </source>
</evidence>
<dbReference type="AlphaFoldDB" id="A0A4R6EDK8"/>
<dbReference type="InterPro" id="IPR024961">
    <property type="entry name" value="T2SS_GspC_N"/>
</dbReference>
<reference evidence="12 13" key="1">
    <citation type="submission" date="2019-03" db="EMBL/GenBank/DDBJ databases">
        <title>Genomic Encyclopedia of Type Strains, Phase IV (KMG-IV): sequencing the most valuable type-strain genomes for metagenomic binning, comparative biology and taxonomic classification.</title>
        <authorList>
            <person name="Goeker M."/>
        </authorList>
    </citation>
    <scope>NUCLEOTIDE SEQUENCE [LARGE SCALE GENOMIC DNA]</scope>
    <source>
        <strain evidence="12 13">DSM 12121</strain>
    </source>
</reference>
<evidence type="ECO:0000256" key="4">
    <source>
        <dbReference type="ARBA" id="ARBA00022519"/>
    </source>
</evidence>
<evidence type="ECO:0000256" key="8">
    <source>
        <dbReference type="ARBA" id="ARBA00023136"/>
    </source>
</evidence>
<evidence type="ECO:0000256" key="6">
    <source>
        <dbReference type="ARBA" id="ARBA00022927"/>
    </source>
</evidence>
<evidence type="ECO:0000256" key="7">
    <source>
        <dbReference type="ARBA" id="ARBA00022989"/>
    </source>
</evidence>
<dbReference type="OrthoDB" id="9182832at2"/>
<keyword evidence="3" id="KW-1003">Cell membrane</keyword>
<keyword evidence="4" id="KW-0997">Cell inner membrane</keyword>
<evidence type="ECO:0000256" key="10">
    <source>
        <dbReference type="SAM" id="Phobius"/>
    </source>
</evidence>
<evidence type="ECO:0000256" key="5">
    <source>
        <dbReference type="ARBA" id="ARBA00022692"/>
    </source>
</evidence>
<evidence type="ECO:0000259" key="11">
    <source>
        <dbReference type="Pfam" id="PF11356"/>
    </source>
</evidence>
<dbReference type="GO" id="GO:0005886">
    <property type="term" value="C:plasma membrane"/>
    <property type="evidence" value="ECO:0007669"/>
    <property type="project" value="UniProtKB-SubCell"/>
</dbReference>
<evidence type="ECO:0000313" key="12">
    <source>
        <dbReference type="EMBL" id="TDN56281.1"/>
    </source>
</evidence>
<accession>A0A4R6EDK8</accession>
<protein>
    <submittedName>
        <fullName evidence="12">Type II secretion system (T2SS) protein C</fullName>
    </submittedName>
</protein>
<feature type="region of interest" description="Disordered" evidence="9">
    <location>
        <begin position="143"/>
        <end position="192"/>
    </location>
</feature>
<evidence type="ECO:0000313" key="13">
    <source>
        <dbReference type="Proteomes" id="UP000295129"/>
    </source>
</evidence>
<feature type="compositionally biased region" description="Pro residues" evidence="9">
    <location>
        <begin position="162"/>
        <end position="192"/>
    </location>
</feature>
<comment type="caution">
    <text evidence="12">The sequence shown here is derived from an EMBL/GenBank/DDBJ whole genome shotgun (WGS) entry which is preliminary data.</text>
</comment>
<feature type="compositionally biased region" description="Basic and acidic residues" evidence="9">
    <location>
        <begin position="143"/>
        <end position="158"/>
    </location>
</feature>
<comment type="subcellular location">
    <subcellularLocation>
        <location evidence="1">Cell inner membrane</location>
    </subcellularLocation>
</comment>
<keyword evidence="7 10" id="KW-1133">Transmembrane helix</keyword>
<dbReference type="GO" id="GO:0015031">
    <property type="term" value="P:protein transport"/>
    <property type="evidence" value="ECO:0007669"/>
    <property type="project" value="UniProtKB-KW"/>
</dbReference>
<dbReference type="EMBL" id="SNVV01000002">
    <property type="protein sequence ID" value="TDN56281.1"/>
    <property type="molecule type" value="Genomic_DNA"/>
</dbReference>
<name>A0A4R6EDK8_9RHOO</name>
<keyword evidence="2" id="KW-0813">Transport</keyword>
<dbReference type="RefSeq" id="WP_133588594.1">
    <property type="nucleotide sequence ID" value="NZ_SNVV01000002.1"/>
</dbReference>
<evidence type="ECO:0000256" key="9">
    <source>
        <dbReference type="SAM" id="MobiDB-lite"/>
    </source>
</evidence>
<evidence type="ECO:0000256" key="2">
    <source>
        <dbReference type="ARBA" id="ARBA00022448"/>
    </source>
</evidence>
<keyword evidence="8 10" id="KW-0472">Membrane</keyword>
<organism evidence="12 13">
    <name type="scientific">Azoarcus indigens</name>
    <dbReference type="NCBI Taxonomy" id="29545"/>
    <lineage>
        <taxon>Bacteria</taxon>
        <taxon>Pseudomonadati</taxon>
        <taxon>Pseudomonadota</taxon>
        <taxon>Betaproteobacteria</taxon>
        <taxon>Rhodocyclales</taxon>
        <taxon>Zoogloeaceae</taxon>
        <taxon>Azoarcus</taxon>
    </lineage>
</organism>
<keyword evidence="6" id="KW-0653">Protein transport</keyword>
<feature type="transmembrane region" description="Helical" evidence="10">
    <location>
        <begin position="20"/>
        <end position="40"/>
    </location>
</feature>
<proteinExistence type="predicted"/>
<sequence length="192" mass="20438">MTTGFERLQSRLAGYLPMLVWLLAITFCAWVCASLFWAFAGPGRLGTQPRPETDPRKAAQQIVQALGGHTSQTATAAVAPPARYSLIGLATGFGDKPGFALLHTEDGQTLPLLLDESTADGLRLIAIHADRIELERDGRRQELRLASRPDNEDSRDEVASAMPPPARALPPAGTPAAPPPAAGPPAFPRSND</sequence>
<keyword evidence="13" id="KW-1185">Reference proteome</keyword>